<organism evidence="1 2">
    <name type="scientific">Linum trigynum</name>
    <dbReference type="NCBI Taxonomy" id="586398"/>
    <lineage>
        <taxon>Eukaryota</taxon>
        <taxon>Viridiplantae</taxon>
        <taxon>Streptophyta</taxon>
        <taxon>Embryophyta</taxon>
        <taxon>Tracheophyta</taxon>
        <taxon>Spermatophyta</taxon>
        <taxon>Magnoliopsida</taxon>
        <taxon>eudicotyledons</taxon>
        <taxon>Gunneridae</taxon>
        <taxon>Pentapetalae</taxon>
        <taxon>rosids</taxon>
        <taxon>fabids</taxon>
        <taxon>Malpighiales</taxon>
        <taxon>Linaceae</taxon>
        <taxon>Linum</taxon>
    </lineage>
</organism>
<dbReference type="AlphaFoldDB" id="A0AAV2GU99"/>
<sequence length="91" mass="10064">MAFILLLVFKTNLWKLVIIALDRLKRGHGPVVVKTVVETLLLVLSSSAYSVVSIQNLWTGEGVVINPTDKVLLADYILKATLMGNNIQLPY</sequence>
<protein>
    <submittedName>
        <fullName evidence="1">Uncharacterized protein</fullName>
    </submittedName>
</protein>
<gene>
    <name evidence="1" type="ORF">LTRI10_LOCUS52117</name>
</gene>
<name>A0AAV2GU99_9ROSI</name>
<dbReference type="Proteomes" id="UP001497516">
    <property type="component" value="Chromosome 9"/>
</dbReference>
<dbReference type="EMBL" id="OZ034822">
    <property type="protein sequence ID" value="CAL1412855.1"/>
    <property type="molecule type" value="Genomic_DNA"/>
</dbReference>
<accession>A0AAV2GU99</accession>
<proteinExistence type="predicted"/>
<evidence type="ECO:0000313" key="2">
    <source>
        <dbReference type="Proteomes" id="UP001497516"/>
    </source>
</evidence>
<keyword evidence="2" id="KW-1185">Reference proteome</keyword>
<reference evidence="1 2" key="1">
    <citation type="submission" date="2024-04" db="EMBL/GenBank/DDBJ databases">
        <authorList>
            <person name="Fracassetti M."/>
        </authorList>
    </citation>
    <scope>NUCLEOTIDE SEQUENCE [LARGE SCALE GENOMIC DNA]</scope>
</reference>
<evidence type="ECO:0000313" key="1">
    <source>
        <dbReference type="EMBL" id="CAL1412855.1"/>
    </source>
</evidence>